<dbReference type="VEuPathDB" id="FungiDB:P175DRAFT_0530962"/>
<reference evidence="1 2" key="1">
    <citation type="journal article" date="2018" name="Proc. Natl. Acad. Sci. U.S.A.">
        <title>Linking secondary metabolites to gene clusters through genome sequencing of six diverse Aspergillus species.</title>
        <authorList>
            <person name="Kaerboelling I."/>
            <person name="Vesth T.C."/>
            <person name="Frisvad J.C."/>
            <person name="Nybo J.L."/>
            <person name="Theobald S."/>
            <person name="Kuo A."/>
            <person name="Bowyer P."/>
            <person name="Matsuda Y."/>
            <person name="Mondo S."/>
            <person name="Lyhne E.K."/>
            <person name="Kogle M.E."/>
            <person name="Clum A."/>
            <person name="Lipzen A."/>
            <person name="Salamov A."/>
            <person name="Ngan C.Y."/>
            <person name="Daum C."/>
            <person name="Chiniquy J."/>
            <person name="Barry K."/>
            <person name="LaButti K."/>
            <person name="Haridas S."/>
            <person name="Simmons B.A."/>
            <person name="Magnuson J.K."/>
            <person name="Mortensen U.H."/>
            <person name="Larsen T.O."/>
            <person name="Grigoriev I.V."/>
            <person name="Baker S.E."/>
            <person name="Andersen M.R."/>
        </authorList>
    </citation>
    <scope>NUCLEOTIDE SEQUENCE [LARGE SCALE GENOMIC DNA]</scope>
    <source>
        <strain evidence="1 2">IBT 24754</strain>
    </source>
</reference>
<protein>
    <submittedName>
        <fullName evidence="1">Uncharacterized protein</fullName>
    </submittedName>
</protein>
<dbReference type="AlphaFoldDB" id="A0A2T5LYV4"/>
<name>A0A2T5LYV4_9EURO</name>
<proteinExistence type="predicted"/>
<dbReference type="EMBL" id="MSFN02000003">
    <property type="protein sequence ID" value="PTU21464.1"/>
    <property type="molecule type" value="Genomic_DNA"/>
</dbReference>
<dbReference type="Proteomes" id="UP000244073">
    <property type="component" value="Unassembled WGS sequence"/>
</dbReference>
<accession>A0A2T5LYV4</accession>
<dbReference type="GeneID" id="63816711"/>
<evidence type="ECO:0000313" key="2">
    <source>
        <dbReference type="Proteomes" id="UP000244073"/>
    </source>
</evidence>
<evidence type="ECO:0000313" key="1">
    <source>
        <dbReference type="EMBL" id="PTU21464.1"/>
    </source>
</evidence>
<organism evidence="1 2">
    <name type="scientific">Aspergillus ochraceoroseus IBT 24754</name>
    <dbReference type="NCBI Taxonomy" id="1392256"/>
    <lineage>
        <taxon>Eukaryota</taxon>
        <taxon>Fungi</taxon>
        <taxon>Dikarya</taxon>
        <taxon>Ascomycota</taxon>
        <taxon>Pezizomycotina</taxon>
        <taxon>Eurotiomycetes</taxon>
        <taxon>Eurotiomycetidae</taxon>
        <taxon>Eurotiales</taxon>
        <taxon>Aspergillaceae</taxon>
        <taxon>Aspergillus</taxon>
        <taxon>Aspergillus subgen. Nidulantes</taxon>
    </lineage>
</organism>
<dbReference type="RefSeq" id="XP_040752856.1">
    <property type="nucleotide sequence ID" value="XM_040899829.1"/>
</dbReference>
<sequence>MATAASVCPLLGWNPTGSLLPYVQDIGQRPVDCDEFAGSNSIVQSAPAESAGTREEEQGLGLIFYEFDLGAQGASRLYLSPMVE</sequence>
<comment type="caution">
    <text evidence="1">The sequence shown here is derived from an EMBL/GenBank/DDBJ whole genome shotgun (WGS) entry which is preliminary data.</text>
</comment>
<gene>
    <name evidence="1" type="ORF">P175DRAFT_0530962</name>
</gene>